<dbReference type="RefSeq" id="XP_016611032.1">
    <property type="nucleotide sequence ID" value="XM_016757131.1"/>
</dbReference>
<evidence type="ECO:0000313" key="1">
    <source>
        <dbReference type="EMBL" id="KND02993.1"/>
    </source>
</evidence>
<dbReference type="AlphaFoldDB" id="A0A0L0HPK7"/>
<protein>
    <submittedName>
        <fullName evidence="1">Uncharacterized protein</fullName>
    </submittedName>
</protein>
<dbReference type="OrthoDB" id="2172970at2759"/>
<gene>
    <name evidence="1" type="ORF">SPPG_08980</name>
</gene>
<proteinExistence type="predicted"/>
<dbReference type="VEuPathDB" id="FungiDB:SPPG_08980"/>
<dbReference type="GeneID" id="27692105"/>
<accession>A0A0L0HPK7</accession>
<evidence type="ECO:0000313" key="2">
    <source>
        <dbReference type="Proteomes" id="UP000053201"/>
    </source>
</evidence>
<dbReference type="InParanoid" id="A0A0L0HPK7"/>
<name>A0A0L0HPK7_SPIPD</name>
<keyword evidence="2" id="KW-1185">Reference proteome</keyword>
<reference evidence="1 2" key="1">
    <citation type="submission" date="2009-08" db="EMBL/GenBank/DDBJ databases">
        <title>The Genome Sequence of Spizellomyces punctatus strain DAOM BR117.</title>
        <authorList>
            <consortium name="The Broad Institute Genome Sequencing Platform"/>
            <person name="Russ C."/>
            <person name="Cuomo C."/>
            <person name="Shea T."/>
            <person name="Young S.K."/>
            <person name="Zeng Q."/>
            <person name="Koehrsen M."/>
            <person name="Haas B."/>
            <person name="Borodovsky M."/>
            <person name="Guigo R."/>
            <person name="Alvarado L."/>
            <person name="Berlin A."/>
            <person name="Bochicchio J."/>
            <person name="Borenstein D."/>
            <person name="Chapman S."/>
            <person name="Chen Z."/>
            <person name="Engels R."/>
            <person name="Freedman E."/>
            <person name="Gellesch M."/>
            <person name="Goldberg J."/>
            <person name="Griggs A."/>
            <person name="Gujja S."/>
            <person name="Heiman D."/>
            <person name="Hepburn T."/>
            <person name="Howarth C."/>
            <person name="Jen D."/>
            <person name="Larson L."/>
            <person name="Lewis B."/>
            <person name="Mehta T."/>
            <person name="Park D."/>
            <person name="Pearson M."/>
            <person name="Roberts A."/>
            <person name="Saif S."/>
            <person name="Shenoy N."/>
            <person name="Sisk P."/>
            <person name="Stolte C."/>
            <person name="Sykes S."/>
            <person name="Thomson T."/>
            <person name="Walk T."/>
            <person name="White J."/>
            <person name="Yandava C."/>
            <person name="Burger G."/>
            <person name="Gray M.W."/>
            <person name="Holland P.W.H."/>
            <person name="King N."/>
            <person name="Lang F.B.F."/>
            <person name="Roger A.J."/>
            <person name="Ruiz-Trillo I."/>
            <person name="Lander E."/>
            <person name="Nusbaum C."/>
        </authorList>
    </citation>
    <scope>NUCLEOTIDE SEQUENCE [LARGE SCALE GENOMIC DNA]</scope>
    <source>
        <strain evidence="1 2">DAOM BR117</strain>
    </source>
</reference>
<dbReference type="EMBL" id="KQ257452">
    <property type="protein sequence ID" value="KND02993.1"/>
    <property type="molecule type" value="Genomic_DNA"/>
</dbReference>
<sequence length="146" mass="16160">MQEYPSDTDTGATDKSAFMSEFFYNTSPPIQACFPDIHFEQLFNNASRTPAPEGGSDVGLLGEPWLDLLPLEDSFMALDETSASVNSGVDADGFEDVFCQVDESIRTSDEFFQREDIGDTSVQSCVSRCVLGDNGFEDILRRAREM</sequence>
<organism evidence="1 2">
    <name type="scientific">Spizellomyces punctatus (strain DAOM BR117)</name>
    <dbReference type="NCBI Taxonomy" id="645134"/>
    <lineage>
        <taxon>Eukaryota</taxon>
        <taxon>Fungi</taxon>
        <taxon>Fungi incertae sedis</taxon>
        <taxon>Chytridiomycota</taxon>
        <taxon>Chytridiomycota incertae sedis</taxon>
        <taxon>Chytridiomycetes</taxon>
        <taxon>Spizellomycetales</taxon>
        <taxon>Spizellomycetaceae</taxon>
        <taxon>Spizellomyces</taxon>
    </lineage>
</organism>
<dbReference type="Proteomes" id="UP000053201">
    <property type="component" value="Unassembled WGS sequence"/>
</dbReference>